<comment type="similarity">
    <text evidence="1">Belongs to the multicopper oxidase family.</text>
</comment>
<feature type="domain" description="Plastocyanin-like" evidence="5">
    <location>
        <begin position="288"/>
        <end position="385"/>
    </location>
</feature>
<dbReference type="OrthoDB" id="2121828at2759"/>
<dbReference type="GeneID" id="25726736"/>
<dbReference type="STRING" id="145388.A0A0D2NSZ3"/>
<keyword evidence="8" id="KW-1185">Reference proteome</keyword>
<dbReference type="PROSITE" id="PS00079">
    <property type="entry name" value="MULTICOPPER_OXIDASE1"/>
    <property type="match status" value="1"/>
</dbReference>
<evidence type="ECO:0000256" key="1">
    <source>
        <dbReference type="ARBA" id="ARBA00010609"/>
    </source>
</evidence>
<evidence type="ECO:0000313" key="7">
    <source>
        <dbReference type="EMBL" id="KIZ07331.1"/>
    </source>
</evidence>
<dbReference type="EMBL" id="KK100272">
    <property type="protein sequence ID" value="KIZ07331.1"/>
    <property type="molecule type" value="Genomic_DNA"/>
</dbReference>
<evidence type="ECO:0000256" key="3">
    <source>
        <dbReference type="ARBA" id="ARBA00023002"/>
    </source>
</evidence>
<dbReference type="PANTHER" id="PTHR11709:SF486">
    <property type="entry name" value="MULTICOPPER OXIDASE"/>
    <property type="match status" value="1"/>
</dbReference>
<dbReference type="GO" id="GO:0016491">
    <property type="term" value="F:oxidoreductase activity"/>
    <property type="evidence" value="ECO:0007669"/>
    <property type="project" value="UniProtKB-KW"/>
</dbReference>
<dbReference type="InterPro" id="IPR002355">
    <property type="entry name" value="Cu_oxidase_Cu_BS"/>
</dbReference>
<evidence type="ECO:0000313" key="8">
    <source>
        <dbReference type="Proteomes" id="UP000054498"/>
    </source>
</evidence>
<evidence type="ECO:0000256" key="2">
    <source>
        <dbReference type="ARBA" id="ARBA00022723"/>
    </source>
</evidence>
<dbReference type="InterPro" id="IPR008972">
    <property type="entry name" value="Cupredoxin"/>
</dbReference>
<dbReference type="SUPFAM" id="SSF49503">
    <property type="entry name" value="Cupredoxins"/>
    <property type="match status" value="6"/>
</dbReference>
<dbReference type="Proteomes" id="UP000054498">
    <property type="component" value="Unassembled WGS sequence"/>
</dbReference>
<evidence type="ECO:0008006" key="9">
    <source>
        <dbReference type="Google" id="ProtNLM"/>
    </source>
</evidence>
<dbReference type="InterPro" id="IPR011707">
    <property type="entry name" value="Cu-oxidase-like_N"/>
</dbReference>
<dbReference type="InterPro" id="IPR033138">
    <property type="entry name" value="Cu_oxidase_CS"/>
</dbReference>
<organism evidence="7 8">
    <name type="scientific">Monoraphidium neglectum</name>
    <dbReference type="NCBI Taxonomy" id="145388"/>
    <lineage>
        <taxon>Eukaryota</taxon>
        <taxon>Viridiplantae</taxon>
        <taxon>Chlorophyta</taxon>
        <taxon>core chlorophytes</taxon>
        <taxon>Chlorophyceae</taxon>
        <taxon>CS clade</taxon>
        <taxon>Sphaeropleales</taxon>
        <taxon>Selenastraceae</taxon>
        <taxon>Monoraphidium</taxon>
    </lineage>
</organism>
<dbReference type="InterPro" id="IPR011706">
    <property type="entry name" value="Cu-oxidase_C"/>
</dbReference>
<proteinExistence type="inferred from homology"/>
<evidence type="ECO:0000256" key="4">
    <source>
        <dbReference type="ARBA" id="ARBA00023008"/>
    </source>
</evidence>
<keyword evidence="3" id="KW-0560">Oxidoreductase</keyword>
<reference evidence="7 8" key="1">
    <citation type="journal article" date="2013" name="BMC Genomics">
        <title>Reconstruction of the lipid metabolism for the microalga Monoraphidium neglectum from its genome sequence reveals characteristics suitable for biofuel production.</title>
        <authorList>
            <person name="Bogen C."/>
            <person name="Al-Dilaimi A."/>
            <person name="Albersmeier A."/>
            <person name="Wichmann J."/>
            <person name="Grundmann M."/>
            <person name="Rupp O."/>
            <person name="Lauersen K.J."/>
            <person name="Blifernez-Klassen O."/>
            <person name="Kalinowski J."/>
            <person name="Goesmann A."/>
            <person name="Mussgnug J.H."/>
            <person name="Kruse O."/>
        </authorList>
    </citation>
    <scope>NUCLEOTIDE SEQUENCE [LARGE SCALE GENOMIC DNA]</scope>
    <source>
        <strain evidence="7 8">SAG 48.87</strain>
    </source>
</reference>
<dbReference type="GO" id="GO:0005507">
    <property type="term" value="F:copper ion binding"/>
    <property type="evidence" value="ECO:0007669"/>
    <property type="project" value="InterPro"/>
</dbReference>
<dbReference type="Pfam" id="PF07731">
    <property type="entry name" value="Cu-oxidase_2"/>
    <property type="match status" value="1"/>
</dbReference>
<protein>
    <recommendedName>
        <fullName evidence="9">Plastocyanin-like domain-containing protein</fullName>
    </recommendedName>
</protein>
<evidence type="ECO:0000259" key="6">
    <source>
        <dbReference type="Pfam" id="PF07732"/>
    </source>
</evidence>
<feature type="domain" description="Plastocyanin-like" evidence="6">
    <location>
        <begin position="474"/>
        <end position="585"/>
    </location>
</feature>
<evidence type="ECO:0000259" key="5">
    <source>
        <dbReference type="Pfam" id="PF07731"/>
    </source>
</evidence>
<dbReference type="PROSITE" id="PS00080">
    <property type="entry name" value="MULTICOPPER_OXIDASE2"/>
    <property type="match status" value="1"/>
</dbReference>
<dbReference type="KEGG" id="mng:MNEG_0618"/>
<dbReference type="RefSeq" id="XP_013906350.1">
    <property type="nucleotide sequence ID" value="XM_014050896.1"/>
</dbReference>
<sequence>MEKIPPGKALPAHAPRCATPRWLVPAALLVLLAAAVALAIALPVALKRRAQSNRAYQPLADARADGSVPDQMLAGAERTYYVAADPVEWDYAPSGRNLCKGKDFDKEEQLYVQAGAGRKFQKAVFREYTDNTFKERKQRQAEQEHMGLLGPVLHAEVGDTVVLVLRNNAAFSVNAEPGGLQAGNPTPVAPGRTMTYRWRVPESAGPGADGPSSRFFLYRSTFNVVADTQAGLAGPIVIARRGALGKDGRSVADVFNENKSPYYDENMAAAPLEALQALSEDDLLEANTKYSINGFLWCNTPGMNFRIGERVRWYVTSLGSEDAIHTAHWHGVVFNDSKGHHVDQVPIQSSSLEALDMLADNPGTWLFHCHLNDHMDGGMMALFTIEGTAPPVTLDGKVRPYFVGVVTEEWDYAPFGGEMCGGTLVPFSDAAKVFLQPGADRIGRKYLKARFVEFTDDAFTRRKRIAPEWEHVGVMGPVLRAVVGDTLKVTFKNMLPAGSAAVSLHPHGVLYDKSSEGSPYADGLPPAPGDHVVPGESVVYTWRVPDRAGPGAGDFSSVMWMYHSHVMESRDPHAGLFGAILVTSKALANDDASPKDVDREFILSFSILDESHSFMLQQNLEKYLPKVAADSKAMAQLVSDPAFVESSSKHTINGYLYCNLPGFEFEQAVPTRVYFLSLGGSKDIHTPLTAEGGIYLDGQRRQAVKLLPGAMLTTDISPMVPGHGLLQCAVYDHLSAGMSAIFTVKQQVKIAPRSNAPIRSYYIAAEPVDWDYAPLGLDGCTGRPWADNQKVFVETNEGTLGSKYRKAVFRGYTDATFKTPAPREELFGILGPTIRAEPGDKIMVHFLNRLPFSASLQPFGGLIPLGNTSAYQQLNTGDGQALTLATAQRAGQKAIPFFKPTANSSAVAQPAAGRRLLGAPAAAAATVADIEAQPRSVSKKATPAQAEAEAATPQAVENLYSLGAVAPGASVRYEWYVPDAAAPGPGDGDAVAYAYVSGVDQIKHTNAGLVGAVVVYKKGGLGKDGGNATHGGGGVRELPLLFNIQDEMLSKFFEFNLARQQSGSKVPLDKKATTFQESNMMHSINGFVYCNGPTLKMRSGETLRVIVMGFGNEVDMHSAVFQGQIVHKDRDPGTWDVYCNILDHIEAGMKIRAVVR</sequence>
<gene>
    <name evidence="7" type="ORF">MNEG_0618</name>
</gene>
<dbReference type="InterPro" id="IPR045087">
    <property type="entry name" value="Cu-oxidase_fam"/>
</dbReference>
<dbReference type="PANTHER" id="PTHR11709">
    <property type="entry name" value="MULTI-COPPER OXIDASE"/>
    <property type="match status" value="1"/>
</dbReference>
<accession>A0A0D2NSZ3</accession>
<dbReference type="Gene3D" id="2.60.40.420">
    <property type="entry name" value="Cupredoxins - blue copper proteins"/>
    <property type="match status" value="4"/>
</dbReference>
<dbReference type="FunFam" id="2.60.40.420:FF:000028">
    <property type="entry name" value="Ceruloplasmin"/>
    <property type="match status" value="1"/>
</dbReference>
<dbReference type="AlphaFoldDB" id="A0A0D2NSZ3"/>
<dbReference type="Pfam" id="PF07732">
    <property type="entry name" value="Cu-oxidase_3"/>
    <property type="match status" value="1"/>
</dbReference>
<keyword evidence="4" id="KW-0186">Copper</keyword>
<keyword evidence="2" id="KW-0479">Metal-binding</keyword>
<name>A0A0D2NSZ3_9CHLO</name>